<feature type="compositionally biased region" description="Polar residues" evidence="1">
    <location>
        <begin position="23"/>
        <end position="38"/>
    </location>
</feature>
<gene>
    <name evidence="2" type="ORF">SCUD_LOCUS15345</name>
</gene>
<evidence type="ECO:0000313" key="4">
    <source>
        <dbReference type="WBParaSite" id="SCUD_0001534801-mRNA-1"/>
    </source>
</evidence>
<sequence>MRLDDLNFTGDLAFQPHTHEQMQVKTTSVARTSASAGLSTGKEGTKDIKYNTKNTKTTMVDWKTLQDVKSSTYLGSIINERARPDTDVNARIGKGKAAFLQLNNKCNSK</sequence>
<organism evidence="4">
    <name type="scientific">Schistosoma curassoni</name>
    <dbReference type="NCBI Taxonomy" id="6186"/>
    <lineage>
        <taxon>Eukaryota</taxon>
        <taxon>Metazoa</taxon>
        <taxon>Spiralia</taxon>
        <taxon>Lophotrochozoa</taxon>
        <taxon>Platyhelminthes</taxon>
        <taxon>Trematoda</taxon>
        <taxon>Digenea</taxon>
        <taxon>Strigeidida</taxon>
        <taxon>Schistosomatoidea</taxon>
        <taxon>Schistosomatidae</taxon>
        <taxon>Schistosoma</taxon>
    </lineage>
</organism>
<evidence type="ECO:0000313" key="2">
    <source>
        <dbReference type="EMBL" id="VDP59040.1"/>
    </source>
</evidence>
<accession>A0A183KJY5</accession>
<dbReference type="AlphaFoldDB" id="A0A183KJY5"/>
<keyword evidence="3" id="KW-1185">Reference proteome</keyword>
<proteinExistence type="predicted"/>
<reference evidence="2 3" key="2">
    <citation type="submission" date="2018-11" db="EMBL/GenBank/DDBJ databases">
        <authorList>
            <consortium name="Pathogen Informatics"/>
        </authorList>
    </citation>
    <scope>NUCLEOTIDE SEQUENCE [LARGE SCALE GENOMIC DNA]</scope>
    <source>
        <strain evidence="2">Dakar</strain>
        <strain evidence="3">Dakar, Senegal</strain>
    </source>
</reference>
<feature type="region of interest" description="Disordered" evidence="1">
    <location>
        <begin position="22"/>
        <end position="42"/>
    </location>
</feature>
<reference evidence="4" key="1">
    <citation type="submission" date="2016-06" db="UniProtKB">
        <authorList>
            <consortium name="WormBaseParasite"/>
        </authorList>
    </citation>
    <scope>IDENTIFICATION</scope>
</reference>
<name>A0A183KJY5_9TREM</name>
<protein>
    <submittedName>
        <fullName evidence="2 4">Uncharacterized protein</fullName>
    </submittedName>
</protein>
<dbReference type="EMBL" id="UZAK01037535">
    <property type="protein sequence ID" value="VDP59040.1"/>
    <property type="molecule type" value="Genomic_DNA"/>
</dbReference>
<evidence type="ECO:0000313" key="3">
    <source>
        <dbReference type="Proteomes" id="UP000279833"/>
    </source>
</evidence>
<dbReference type="WBParaSite" id="SCUD_0001534801-mRNA-1">
    <property type="protein sequence ID" value="SCUD_0001534801-mRNA-1"/>
    <property type="gene ID" value="SCUD_0001534801"/>
</dbReference>
<dbReference type="Proteomes" id="UP000279833">
    <property type="component" value="Unassembled WGS sequence"/>
</dbReference>
<evidence type="ECO:0000256" key="1">
    <source>
        <dbReference type="SAM" id="MobiDB-lite"/>
    </source>
</evidence>